<accession>A0ACC3TJU2</accession>
<name>A0ACC3TJU2_9ASCO</name>
<dbReference type="EMBL" id="MU970112">
    <property type="protein sequence ID" value="KAK9320925.1"/>
    <property type="molecule type" value="Genomic_DNA"/>
</dbReference>
<protein>
    <submittedName>
        <fullName evidence="1">Histidine phosphatase superfamily</fullName>
    </submittedName>
</protein>
<sequence>MVIDARNQSDTIFHLVISIGGMAQSYVYVLSPTSAGAVPFLAQTNPAPFGQATYVANAPLETSEPIVGAHGRNIFHLMGNQSPYFPAENGFGVDEYALPEGANISQMHMLQRHGSRYAPGAAPPAAWAPGIANATATGTVFVGDLSFLNDWSNILGEDMLVPLGPKELFESGVLNYYNYGQLYDNSSKLVSAKNFLAGFFGLDWAEHANLIITIDPAVTGLFDCTRYFDGIFLAFEQADIWKNIYLKERTAKLRKLTGNYNWTVADSYYAQTLCSYETVAVGYSDFCQLFTYEEWEGFNYYMDIFANAGVGFVSPTGRAYGIAWVQEFLARNFWPGVCLEFGNDADIVAAMTAFGLRQFAEFLPVTGPPAHHQFVSSKIIPFAARLNIEIIKAPHKISARRSKTSAHHDDYICGTGETHYVYFILKQRTIPLHVSFEECEYRDDGWCELPTFMNVQMESLAKADYQYACFGNWTMMGYGAYTDGRPV</sequence>
<evidence type="ECO:0000313" key="2">
    <source>
        <dbReference type="Proteomes" id="UP001489719"/>
    </source>
</evidence>
<proteinExistence type="predicted"/>
<dbReference type="Proteomes" id="UP001489719">
    <property type="component" value="Unassembled WGS sequence"/>
</dbReference>
<reference evidence="2" key="1">
    <citation type="journal article" date="2024" name="Front. Bioeng. Biotechnol.">
        <title>Genome-scale model development and genomic sequencing of the oleaginous clade Lipomyces.</title>
        <authorList>
            <person name="Czajka J.J."/>
            <person name="Han Y."/>
            <person name="Kim J."/>
            <person name="Mondo S.J."/>
            <person name="Hofstad B.A."/>
            <person name="Robles A."/>
            <person name="Haridas S."/>
            <person name="Riley R."/>
            <person name="LaButti K."/>
            <person name="Pangilinan J."/>
            <person name="Andreopoulos W."/>
            <person name="Lipzen A."/>
            <person name="Yan J."/>
            <person name="Wang M."/>
            <person name="Ng V."/>
            <person name="Grigoriev I.V."/>
            <person name="Spatafora J.W."/>
            <person name="Magnuson J.K."/>
            <person name="Baker S.E."/>
            <person name="Pomraning K.R."/>
        </authorList>
    </citation>
    <scope>NUCLEOTIDE SEQUENCE [LARGE SCALE GENOMIC DNA]</scope>
    <source>
        <strain evidence="2">CBS 10300</strain>
    </source>
</reference>
<gene>
    <name evidence="1" type="ORF">V1517DRAFT_354134</name>
</gene>
<keyword evidence="2" id="KW-1185">Reference proteome</keyword>
<evidence type="ECO:0000313" key="1">
    <source>
        <dbReference type="EMBL" id="KAK9320925.1"/>
    </source>
</evidence>
<comment type="caution">
    <text evidence="1">The sequence shown here is derived from an EMBL/GenBank/DDBJ whole genome shotgun (WGS) entry which is preliminary data.</text>
</comment>
<organism evidence="1 2">
    <name type="scientific">Lipomyces orientalis</name>
    <dbReference type="NCBI Taxonomy" id="1233043"/>
    <lineage>
        <taxon>Eukaryota</taxon>
        <taxon>Fungi</taxon>
        <taxon>Dikarya</taxon>
        <taxon>Ascomycota</taxon>
        <taxon>Saccharomycotina</taxon>
        <taxon>Lipomycetes</taxon>
        <taxon>Lipomycetales</taxon>
        <taxon>Lipomycetaceae</taxon>
        <taxon>Lipomyces</taxon>
    </lineage>
</organism>